<dbReference type="RefSeq" id="WP_125557113.1">
    <property type="nucleotide sequence ID" value="NZ_RBVX01000016.1"/>
</dbReference>
<proteinExistence type="predicted"/>
<dbReference type="InterPro" id="IPR021321">
    <property type="entry name" value="DUF2922"/>
</dbReference>
<dbReference type="EMBL" id="RBVX01000016">
    <property type="protein sequence ID" value="RSL32301.1"/>
    <property type="molecule type" value="Genomic_DNA"/>
</dbReference>
<comment type="caution">
    <text evidence="1">The sequence shown here is derived from an EMBL/GenBank/DDBJ whole genome shotgun (WGS) entry which is preliminary data.</text>
</comment>
<gene>
    <name evidence="1" type="ORF">D7Z54_16765</name>
</gene>
<reference evidence="1 2" key="1">
    <citation type="submission" date="2018-10" db="EMBL/GenBank/DDBJ databases">
        <title>Draft genome sequence of Bacillus salarius IM0101, isolated from a hypersaline soil in Inner Mongolia, China.</title>
        <authorList>
            <person name="Yamprayoonswat W."/>
            <person name="Boonvisut S."/>
            <person name="Jumpathong W."/>
            <person name="Sittihan S."/>
            <person name="Ruangsuj P."/>
            <person name="Wanthongcharoen S."/>
            <person name="Thongpramul N."/>
            <person name="Pimmason S."/>
            <person name="Yu B."/>
            <person name="Yasawong M."/>
        </authorList>
    </citation>
    <scope>NUCLEOTIDE SEQUENCE [LARGE SCALE GENOMIC DNA]</scope>
    <source>
        <strain evidence="1 2">IM0101</strain>
    </source>
</reference>
<dbReference type="Pfam" id="PF11148">
    <property type="entry name" value="DUF2922"/>
    <property type="match status" value="1"/>
</dbReference>
<dbReference type="Proteomes" id="UP000275076">
    <property type="component" value="Unassembled WGS sequence"/>
</dbReference>
<organism evidence="1 2">
    <name type="scientific">Salibacterium salarium</name>
    <dbReference type="NCBI Taxonomy" id="284579"/>
    <lineage>
        <taxon>Bacteria</taxon>
        <taxon>Bacillati</taxon>
        <taxon>Bacillota</taxon>
        <taxon>Bacilli</taxon>
        <taxon>Bacillales</taxon>
        <taxon>Bacillaceae</taxon>
    </lineage>
</organism>
<sequence>MSKRLELRFSNQEGRNVTIALDEPGDPVDEEAIETAMATIINENAFISSGGELVNKRDARIVERTVNTVYEE</sequence>
<dbReference type="AlphaFoldDB" id="A0A428N1I5"/>
<name>A0A428N1I5_9BACI</name>
<evidence type="ECO:0000313" key="2">
    <source>
        <dbReference type="Proteomes" id="UP000275076"/>
    </source>
</evidence>
<dbReference type="OrthoDB" id="2454247at2"/>
<accession>A0A428N1I5</accession>
<evidence type="ECO:0000313" key="1">
    <source>
        <dbReference type="EMBL" id="RSL32301.1"/>
    </source>
</evidence>
<keyword evidence="2" id="KW-1185">Reference proteome</keyword>
<protein>
    <submittedName>
        <fullName evidence="1">DUF2922 domain-containing protein</fullName>
    </submittedName>
</protein>